<dbReference type="Gene3D" id="3.60.15.10">
    <property type="entry name" value="Ribonuclease Z/Hydroxyacylglutathione hydrolase-like"/>
    <property type="match status" value="1"/>
</dbReference>
<dbReference type="PANTHER" id="PTHR42978:SF6">
    <property type="entry name" value="QUORUM-QUENCHING LACTONASE YTNP-RELATED"/>
    <property type="match status" value="1"/>
</dbReference>
<keyword evidence="3" id="KW-0378">Hydrolase</keyword>
<keyword evidence="4" id="KW-0862">Zinc</keyword>
<dbReference type="Proteomes" id="UP000245712">
    <property type="component" value="Unassembled WGS sequence"/>
</dbReference>
<feature type="domain" description="Metallo-beta-lactamase" evidence="5">
    <location>
        <begin position="61"/>
        <end position="268"/>
    </location>
</feature>
<dbReference type="InterPro" id="IPR036866">
    <property type="entry name" value="RibonucZ/Hydroxyglut_hydro"/>
</dbReference>
<dbReference type="InterPro" id="IPR001279">
    <property type="entry name" value="Metallo-B-lactamas"/>
</dbReference>
<comment type="similarity">
    <text evidence="1">Belongs to the metallo-beta-lactamase superfamily.</text>
</comment>
<keyword evidence="2" id="KW-0479">Metal-binding</keyword>
<dbReference type="Pfam" id="PF00753">
    <property type="entry name" value="Lactamase_B"/>
    <property type="match status" value="1"/>
</dbReference>
<evidence type="ECO:0000313" key="7">
    <source>
        <dbReference type="Proteomes" id="UP000245712"/>
    </source>
</evidence>
<accession>A0ABX5KWP5</accession>
<sequence>MGSRFAFQAPAVNRRKVGDMTVTMLSDGYLDVSFELLDGIDAARAEALLEQRGAPPLPRMNINAYVVQTADRTILIDSGAGGINGWGGRLQVALAAAGIDPLEIDTILLTHAHPDHIGGLAGPLQTPIFRNVQHLFVHEKELAFWRDDAIYSNAPDGFRPFFDVARNALNAYGEKLVPFRQESILPGIQTVPLFGHTPGHTGYLLGNGSGNGSDSLLIWGDIVHFPHIQMAQPAVTIAFDSDPAQAARIRGQLLDRMATDKLTITGMHFNSPTTGSVQRDGGAYVLNYDLWSPVI</sequence>
<dbReference type="SMART" id="SM00849">
    <property type="entry name" value="Lactamase_B"/>
    <property type="match status" value="1"/>
</dbReference>
<name>A0ABX5KWP5_9BURK</name>
<proteinExistence type="inferred from homology"/>
<dbReference type="CDD" id="cd07720">
    <property type="entry name" value="OPHC2-like_MBL-fold"/>
    <property type="match status" value="1"/>
</dbReference>
<protein>
    <submittedName>
        <fullName evidence="6">Glyoxylase-like metal-dependent hydrolase (Beta-lactamase superfamily II)</fullName>
    </submittedName>
</protein>
<dbReference type="InterPro" id="IPR051013">
    <property type="entry name" value="MBL_superfamily_lactonases"/>
</dbReference>
<dbReference type="SUPFAM" id="SSF56281">
    <property type="entry name" value="Metallo-hydrolase/oxidoreductase"/>
    <property type="match status" value="1"/>
</dbReference>
<comment type="caution">
    <text evidence="6">The sequence shown here is derived from an EMBL/GenBank/DDBJ whole genome shotgun (WGS) entry which is preliminary data.</text>
</comment>
<evidence type="ECO:0000256" key="4">
    <source>
        <dbReference type="ARBA" id="ARBA00022833"/>
    </source>
</evidence>
<dbReference type="EMBL" id="QEOB01000002">
    <property type="protein sequence ID" value="PVX86638.1"/>
    <property type="molecule type" value="Genomic_DNA"/>
</dbReference>
<evidence type="ECO:0000256" key="1">
    <source>
        <dbReference type="ARBA" id="ARBA00007749"/>
    </source>
</evidence>
<evidence type="ECO:0000256" key="2">
    <source>
        <dbReference type="ARBA" id="ARBA00022723"/>
    </source>
</evidence>
<gene>
    <name evidence="6" type="ORF">C7402_102475</name>
</gene>
<organism evidence="6 7">
    <name type="scientific">Paraburkholderia unamae</name>
    <dbReference type="NCBI Taxonomy" id="219649"/>
    <lineage>
        <taxon>Bacteria</taxon>
        <taxon>Pseudomonadati</taxon>
        <taxon>Pseudomonadota</taxon>
        <taxon>Betaproteobacteria</taxon>
        <taxon>Burkholderiales</taxon>
        <taxon>Burkholderiaceae</taxon>
        <taxon>Paraburkholderia</taxon>
    </lineage>
</organism>
<keyword evidence="7" id="KW-1185">Reference proteome</keyword>
<dbReference type="PANTHER" id="PTHR42978">
    <property type="entry name" value="QUORUM-QUENCHING LACTONASE YTNP-RELATED-RELATED"/>
    <property type="match status" value="1"/>
</dbReference>
<evidence type="ECO:0000259" key="5">
    <source>
        <dbReference type="SMART" id="SM00849"/>
    </source>
</evidence>
<reference evidence="6 7" key="1">
    <citation type="submission" date="2018-05" db="EMBL/GenBank/DDBJ databases">
        <title>Genomic Encyclopedia of Type Strains, Phase IV (KMG-V): Genome sequencing to study the core and pangenomes of soil and plant-associated prokaryotes.</title>
        <authorList>
            <person name="Whitman W."/>
        </authorList>
    </citation>
    <scope>NUCLEOTIDE SEQUENCE [LARGE SCALE GENOMIC DNA]</scope>
    <source>
        <strain evidence="6 7">SCZa-39</strain>
    </source>
</reference>
<evidence type="ECO:0000313" key="6">
    <source>
        <dbReference type="EMBL" id="PVX86638.1"/>
    </source>
</evidence>
<evidence type="ECO:0000256" key="3">
    <source>
        <dbReference type="ARBA" id="ARBA00022801"/>
    </source>
</evidence>